<keyword evidence="7" id="KW-1185">Reference proteome</keyword>
<dbReference type="Gene3D" id="1.10.60.10">
    <property type="entry name" value="Iron dependent repressor, metal binding and dimerisation domain"/>
    <property type="match status" value="1"/>
</dbReference>
<dbReference type="Pfam" id="PF01325">
    <property type="entry name" value="Fe_dep_repress"/>
    <property type="match status" value="1"/>
</dbReference>
<dbReference type="Pfam" id="PF02742">
    <property type="entry name" value="Fe_dep_repr_C"/>
    <property type="match status" value="1"/>
</dbReference>
<dbReference type="GO" id="GO:0046914">
    <property type="term" value="F:transition metal ion binding"/>
    <property type="evidence" value="ECO:0007669"/>
    <property type="project" value="InterPro"/>
</dbReference>
<dbReference type="InterPro" id="IPR036388">
    <property type="entry name" value="WH-like_DNA-bd_sf"/>
</dbReference>
<dbReference type="SUPFAM" id="SSF46785">
    <property type="entry name" value="Winged helix' DNA-binding domain"/>
    <property type="match status" value="1"/>
</dbReference>
<evidence type="ECO:0000256" key="3">
    <source>
        <dbReference type="ARBA" id="ARBA00023125"/>
    </source>
</evidence>
<dbReference type="InterPro" id="IPR022687">
    <property type="entry name" value="HTH_DTXR"/>
</dbReference>
<evidence type="ECO:0000256" key="2">
    <source>
        <dbReference type="ARBA" id="ARBA00023015"/>
    </source>
</evidence>
<reference evidence="6 7" key="2">
    <citation type="submission" date="2007-06" db="EMBL/GenBank/DDBJ databases">
        <title>Draft genome sequence of Pseudoflavonifractor capillosus ATCC 29799.</title>
        <authorList>
            <person name="Sudarsanam P."/>
            <person name="Ley R."/>
            <person name="Guruge J."/>
            <person name="Turnbaugh P.J."/>
            <person name="Mahowald M."/>
            <person name="Liep D."/>
            <person name="Gordon J."/>
        </authorList>
    </citation>
    <scope>NUCLEOTIDE SEQUENCE [LARGE SCALE GENOMIC DNA]</scope>
    <source>
        <strain evidence="6 7">ATCC 29799</strain>
    </source>
</reference>
<dbReference type="GO" id="GO:0046983">
    <property type="term" value="F:protein dimerization activity"/>
    <property type="evidence" value="ECO:0007669"/>
    <property type="project" value="InterPro"/>
</dbReference>
<dbReference type="InterPro" id="IPR050536">
    <property type="entry name" value="DtxR_MntR_Metal-Reg"/>
</dbReference>
<dbReference type="InterPro" id="IPR036390">
    <property type="entry name" value="WH_DNA-bd_sf"/>
</dbReference>
<dbReference type="Gene3D" id="1.10.10.10">
    <property type="entry name" value="Winged helix-like DNA-binding domain superfamily/Winged helix DNA-binding domain"/>
    <property type="match status" value="1"/>
</dbReference>
<dbReference type="PROSITE" id="PS50944">
    <property type="entry name" value="HTH_DTXR"/>
    <property type="match status" value="1"/>
</dbReference>
<organism evidence="6 7">
    <name type="scientific">Pseudoflavonifractor capillosus ATCC 29799</name>
    <dbReference type="NCBI Taxonomy" id="411467"/>
    <lineage>
        <taxon>Bacteria</taxon>
        <taxon>Bacillati</taxon>
        <taxon>Bacillota</taxon>
        <taxon>Clostridia</taxon>
        <taxon>Eubacteriales</taxon>
        <taxon>Oscillospiraceae</taxon>
        <taxon>Pseudoflavonifractor</taxon>
    </lineage>
</organism>
<evidence type="ECO:0000259" key="5">
    <source>
        <dbReference type="PROSITE" id="PS50944"/>
    </source>
</evidence>
<dbReference type="EMBL" id="AAXG02000013">
    <property type="protein sequence ID" value="EDM99909.1"/>
    <property type="molecule type" value="Genomic_DNA"/>
</dbReference>
<dbReference type="PANTHER" id="PTHR33238">
    <property type="entry name" value="IRON (METAL) DEPENDENT REPRESSOR, DTXR FAMILY"/>
    <property type="match status" value="1"/>
</dbReference>
<dbReference type="AlphaFoldDB" id="A6NVE0"/>
<dbReference type="OrthoDB" id="9794394at2"/>
<accession>A6NVE0</accession>
<evidence type="ECO:0000313" key="6">
    <source>
        <dbReference type="EMBL" id="EDM99909.1"/>
    </source>
</evidence>
<dbReference type="SUPFAM" id="SSF47979">
    <property type="entry name" value="Iron-dependent repressor protein, dimerization domain"/>
    <property type="match status" value="1"/>
</dbReference>
<dbReference type="Proteomes" id="UP000003639">
    <property type="component" value="Unassembled WGS sequence"/>
</dbReference>
<dbReference type="STRING" id="411467.BACCAP_02175"/>
<evidence type="ECO:0000256" key="4">
    <source>
        <dbReference type="ARBA" id="ARBA00023163"/>
    </source>
</evidence>
<keyword evidence="2" id="KW-0805">Transcription regulation</keyword>
<dbReference type="InterPro" id="IPR036421">
    <property type="entry name" value="Fe_dep_repressor_sf"/>
</dbReference>
<keyword evidence="4" id="KW-0804">Transcription</keyword>
<dbReference type="GO" id="GO:0003700">
    <property type="term" value="F:DNA-binding transcription factor activity"/>
    <property type="evidence" value="ECO:0007669"/>
    <property type="project" value="InterPro"/>
</dbReference>
<gene>
    <name evidence="6" type="ORF">BACCAP_02175</name>
</gene>
<name>A6NVE0_9FIRM</name>
<dbReference type="GO" id="GO:0003677">
    <property type="term" value="F:DNA binding"/>
    <property type="evidence" value="ECO:0007669"/>
    <property type="project" value="UniProtKB-KW"/>
</dbReference>
<dbReference type="eggNOG" id="COG1321">
    <property type="taxonomic scope" value="Bacteria"/>
</dbReference>
<protein>
    <submittedName>
        <fullName evidence="6">Iron dependent repressor DNA binding domain protein</fullName>
    </submittedName>
</protein>
<keyword evidence="3" id="KW-0238">DNA-binding</keyword>
<reference evidence="6 7" key="1">
    <citation type="submission" date="2007-04" db="EMBL/GenBank/DDBJ databases">
        <authorList>
            <person name="Fulton L."/>
            <person name="Clifton S."/>
            <person name="Fulton B."/>
            <person name="Xu J."/>
            <person name="Minx P."/>
            <person name="Pepin K.H."/>
            <person name="Johnson M."/>
            <person name="Thiruvilangam P."/>
            <person name="Bhonagiri V."/>
            <person name="Nash W.E."/>
            <person name="Mardis E.R."/>
            <person name="Wilson R.K."/>
        </authorList>
    </citation>
    <scope>NUCLEOTIDE SEQUENCE [LARGE SCALE GENOMIC DNA]</scope>
    <source>
        <strain evidence="6 7">ATCC 29799</strain>
    </source>
</reference>
<comment type="similarity">
    <text evidence="1">Belongs to the DtxR/MntR family.</text>
</comment>
<comment type="caution">
    <text evidence="6">The sequence shown here is derived from an EMBL/GenBank/DDBJ whole genome shotgun (WGS) entry which is preliminary data.</text>
</comment>
<feature type="domain" description="HTH dtxR-type" evidence="5">
    <location>
        <begin position="3"/>
        <end position="64"/>
    </location>
</feature>
<dbReference type="RefSeq" id="WP_006572714.1">
    <property type="nucleotide sequence ID" value="NZ_AAXG02000013.1"/>
</dbReference>
<dbReference type="SMART" id="SM00529">
    <property type="entry name" value="HTH_DTXR"/>
    <property type="match status" value="1"/>
</dbReference>
<sequence length="131" mass="14745">MPLHKSGEDYLEAILVLQKKKGMVRSADVARHLEVSKPSVCHAVATLKKGGFLLMDGDHFLHLTDLGREVAENTYEKHRFFTDRLIEAGVDPETAERDACRIEHVISKETFERLKAARKLSEKAVISSDES</sequence>
<dbReference type="PANTHER" id="PTHR33238:SF7">
    <property type="entry name" value="IRON-DEPENDENT TRANSCRIPTIONAL REGULATOR"/>
    <property type="match status" value="1"/>
</dbReference>
<dbReference type="InterPro" id="IPR001367">
    <property type="entry name" value="Fe_dep_repressor"/>
</dbReference>
<evidence type="ECO:0000256" key="1">
    <source>
        <dbReference type="ARBA" id="ARBA00007871"/>
    </source>
</evidence>
<dbReference type="InterPro" id="IPR022689">
    <property type="entry name" value="Iron_dep_repressor"/>
</dbReference>
<evidence type="ECO:0000313" key="7">
    <source>
        <dbReference type="Proteomes" id="UP000003639"/>
    </source>
</evidence>
<proteinExistence type="inferred from homology"/>